<evidence type="ECO:0008006" key="12">
    <source>
        <dbReference type="Google" id="ProtNLM"/>
    </source>
</evidence>
<sequence length="579" mass="67627">MDESVMDVQDDDGEKKQRLVVTLMFITIVIQHRLSKNKNHNLLSKEDMLKSQLERERLLHKLLKVSKLLESCVLSYNVMMDCVLRNKCLLKNMLQRSDMRNTMVSFMYGRAKSTTYRCFHRVLRVVVALESDVVPKEIQEKKRFYPYFKNFVGAIDETHVCVKVPNRDASRYRGRKGYPTINVLVACSFDLKFTYVLTGWECTASDSRIVKDTLKRDDKLLIPRGRYCLVDTGLPHTNELMTRYRGVRFPIVRSIQKLFYSCDTQLNIFVACCILHNFLLDKDPDKELEYEILQEVLDEQPHQVRHDVNNGRSRSDGAEELRNAITTIMTKRAAHGSVVKKENLTLTNHMNNVLVEALVKENQIGNRVNDTFTLQAYANMIAGTSKEFNRPITKDQLKNRMKTLKEQKKKNDRLSKSTKNKIEKVVDVDELMANNKVILDIKYKEDDEDIQIVSATDVSPDESLKAKKLKSKKRKLERKLQDEDEVIADEPQLQPESFEHNIVQTFKEIVDVMREEKKSRDYIGEEIEKELELMELDVDEFTDAFIYLSRNQADARTIFSSSMKMWKIFLRKMMDEAKK</sequence>
<name>A0A9R1X2Q9_LACSA</name>
<organism evidence="10 11">
    <name type="scientific">Lactuca sativa</name>
    <name type="common">Garden lettuce</name>
    <dbReference type="NCBI Taxonomy" id="4236"/>
    <lineage>
        <taxon>Eukaryota</taxon>
        <taxon>Viridiplantae</taxon>
        <taxon>Streptophyta</taxon>
        <taxon>Embryophyta</taxon>
        <taxon>Tracheophyta</taxon>
        <taxon>Spermatophyta</taxon>
        <taxon>Magnoliopsida</taxon>
        <taxon>eudicotyledons</taxon>
        <taxon>Gunneridae</taxon>
        <taxon>Pentapetalae</taxon>
        <taxon>asterids</taxon>
        <taxon>campanulids</taxon>
        <taxon>Asterales</taxon>
        <taxon>Asteraceae</taxon>
        <taxon>Cichorioideae</taxon>
        <taxon>Cichorieae</taxon>
        <taxon>Lactucinae</taxon>
        <taxon>Lactuca</taxon>
    </lineage>
</organism>
<evidence type="ECO:0000256" key="2">
    <source>
        <dbReference type="ARBA" id="ARBA00004123"/>
    </source>
</evidence>
<evidence type="ECO:0000256" key="7">
    <source>
        <dbReference type="ARBA" id="ARBA00023242"/>
    </source>
</evidence>
<feature type="domain" description="DDE Tnp4" evidence="9">
    <location>
        <begin position="155"/>
        <end position="245"/>
    </location>
</feature>
<dbReference type="Pfam" id="PF12776">
    <property type="entry name" value="Myb_DNA-bind_3"/>
    <property type="match status" value="1"/>
</dbReference>
<evidence type="ECO:0000256" key="1">
    <source>
        <dbReference type="ARBA" id="ARBA00001968"/>
    </source>
</evidence>
<dbReference type="InterPro" id="IPR024752">
    <property type="entry name" value="Myb/SANT-like_dom"/>
</dbReference>
<comment type="similarity">
    <text evidence="3">Belongs to the HARBI1 family.</text>
</comment>
<keyword evidence="7" id="KW-0539">Nucleus</keyword>
<reference evidence="10 11" key="1">
    <citation type="journal article" date="2017" name="Nat. Commun.">
        <title>Genome assembly with in vitro proximity ligation data and whole-genome triplication in lettuce.</title>
        <authorList>
            <person name="Reyes-Chin-Wo S."/>
            <person name="Wang Z."/>
            <person name="Yang X."/>
            <person name="Kozik A."/>
            <person name="Arikit S."/>
            <person name="Song C."/>
            <person name="Xia L."/>
            <person name="Froenicke L."/>
            <person name="Lavelle D.O."/>
            <person name="Truco M.J."/>
            <person name="Xia R."/>
            <person name="Zhu S."/>
            <person name="Xu C."/>
            <person name="Xu H."/>
            <person name="Xu X."/>
            <person name="Cox K."/>
            <person name="Korf I."/>
            <person name="Meyers B.C."/>
            <person name="Michelmore R.W."/>
        </authorList>
    </citation>
    <scope>NUCLEOTIDE SEQUENCE [LARGE SCALE GENOMIC DNA]</scope>
    <source>
        <strain evidence="11">cv. Salinas</strain>
        <tissue evidence="10">Seedlings</tissue>
    </source>
</reference>
<accession>A0A9R1X2Q9</accession>
<dbReference type="GO" id="GO:0016787">
    <property type="term" value="F:hydrolase activity"/>
    <property type="evidence" value="ECO:0007669"/>
    <property type="project" value="UniProtKB-KW"/>
</dbReference>
<evidence type="ECO:0000256" key="4">
    <source>
        <dbReference type="ARBA" id="ARBA00022722"/>
    </source>
</evidence>
<evidence type="ECO:0000256" key="5">
    <source>
        <dbReference type="ARBA" id="ARBA00022723"/>
    </source>
</evidence>
<dbReference type="Pfam" id="PF13359">
    <property type="entry name" value="DDE_Tnp_4"/>
    <property type="match status" value="1"/>
</dbReference>
<keyword evidence="4" id="KW-0540">Nuclease</keyword>
<dbReference type="AlphaFoldDB" id="A0A9R1X2Q9"/>
<dbReference type="InterPro" id="IPR027806">
    <property type="entry name" value="HARBI1_dom"/>
</dbReference>
<evidence type="ECO:0000259" key="9">
    <source>
        <dbReference type="Pfam" id="PF13359"/>
    </source>
</evidence>
<dbReference type="GO" id="GO:0046872">
    <property type="term" value="F:metal ion binding"/>
    <property type="evidence" value="ECO:0007669"/>
    <property type="project" value="UniProtKB-KW"/>
</dbReference>
<keyword evidence="11" id="KW-1185">Reference proteome</keyword>
<dbReference type="PANTHER" id="PTHR22930">
    <property type="match status" value="1"/>
</dbReference>
<keyword evidence="6" id="KW-0378">Hydrolase</keyword>
<dbReference type="GO" id="GO:0004518">
    <property type="term" value="F:nuclease activity"/>
    <property type="evidence" value="ECO:0007669"/>
    <property type="project" value="UniProtKB-KW"/>
</dbReference>
<comment type="subcellular location">
    <subcellularLocation>
        <location evidence="2">Nucleus</location>
    </subcellularLocation>
</comment>
<comment type="cofactor">
    <cofactor evidence="1">
        <name>a divalent metal cation</name>
        <dbReference type="ChEBI" id="CHEBI:60240"/>
    </cofactor>
</comment>
<dbReference type="PANTHER" id="PTHR22930:SF268">
    <property type="entry name" value="NUCLEASE HARBI1"/>
    <property type="match status" value="1"/>
</dbReference>
<dbReference type="InterPro" id="IPR045249">
    <property type="entry name" value="HARBI1-like"/>
</dbReference>
<comment type="caution">
    <text evidence="10">The sequence shown here is derived from an EMBL/GenBank/DDBJ whole genome shotgun (WGS) entry which is preliminary data.</text>
</comment>
<dbReference type="GO" id="GO:0005634">
    <property type="term" value="C:nucleus"/>
    <property type="evidence" value="ECO:0007669"/>
    <property type="project" value="UniProtKB-SubCell"/>
</dbReference>
<evidence type="ECO:0000256" key="6">
    <source>
        <dbReference type="ARBA" id="ARBA00022801"/>
    </source>
</evidence>
<evidence type="ECO:0000256" key="3">
    <source>
        <dbReference type="ARBA" id="ARBA00006958"/>
    </source>
</evidence>
<feature type="domain" description="Myb/SANT-like" evidence="8">
    <location>
        <begin position="348"/>
        <end position="415"/>
    </location>
</feature>
<evidence type="ECO:0000313" key="10">
    <source>
        <dbReference type="EMBL" id="KAJ0196224.1"/>
    </source>
</evidence>
<evidence type="ECO:0000313" key="11">
    <source>
        <dbReference type="Proteomes" id="UP000235145"/>
    </source>
</evidence>
<gene>
    <name evidence="10" type="ORF">LSAT_V11C700381470</name>
</gene>
<dbReference type="Proteomes" id="UP000235145">
    <property type="component" value="Unassembled WGS sequence"/>
</dbReference>
<protein>
    <recommendedName>
        <fullName evidence="12">DDE Tnp4 domain-containing protein</fullName>
    </recommendedName>
</protein>
<proteinExistence type="inferred from homology"/>
<keyword evidence="5" id="KW-0479">Metal-binding</keyword>
<dbReference type="EMBL" id="NBSK02000007">
    <property type="protein sequence ID" value="KAJ0196224.1"/>
    <property type="molecule type" value="Genomic_DNA"/>
</dbReference>
<evidence type="ECO:0000259" key="8">
    <source>
        <dbReference type="Pfam" id="PF12776"/>
    </source>
</evidence>